<feature type="chain" id="PRO_5012213996" evidence="1">
    <location>
        <begin position="21"/>
        <end position="108"/>
    </location>
</feature>
<dbReference type="AlphaFoldDB" id="A0A1X2HZM5"/>
<gene>
    <name evidence="2" type="ORF">BCR42DRAFT_427316</name>
</gene>
<evidence type="ECO:0000256" key="1">
    <source>
        <dbReference type="SAM" id="SignalP"/>
    </source>
</evidence>
<dbReference type="EMBL" id="MCGE01000040">
    <property type="protein sequence ID" value="ORZ06202.1"/>
    <property type="molecule type" value="Genomic_DNA"/>
</dbReference>
<evidence type="ECO:0000313" key="2">
    <source>
        <dbReference type="EMBL" id="ORZ06202.1"/>
    </source>
</evidence>
<feature type="signal peptide" evidence="1">
    <location>
        <begin position="1"/>
        <end position="20"/>
    </location>
</feature>
<sequence>MMKSISVILCIAATMTIASAQSILLDYPGQSQSTTQPAGQCFTLANAAEQLPRRAVASEPLVCEVYQDEECYVPEYELPQLSLTGNPTDLSSLRIPQYGSLRCLPSLG</sequence>
<organism evidence="2 3">
    <name type="scientific">Absidia repens</name>
    <dbReference type="NCBI Taxonomy" id="90262"/>
    <lineage>
        <taxon>Eukaryota</taxon>
        <taxon>Fungi</taxon>
        <taxon>Fungi incertae sedis</taxon>
        <taxon>Mucoromycota</taxon>
        <taxon>Mucoromycotina</taxon>
        <taxon>Mucoromycetes</taxon>
        <taxon>Mucorales</taxon>
        <taxon>Cunninghamellaceae</taxon>
        <taxon>Absidia</taxon>
    </lineage>
</organism>
<reference evidence="2 3" key="1">
    <citation type="submission" date="2016-07" db="EMBL/GenBank/DDBJ databases">
        <title>Pervasive Adenine N6-methylation of Active Genes in Fungi.</title>
        <authorList>
            <consortium name="DOE Joint Genome Institute"/>
            <person name="Mondo S.J."/>
            <person name="Dannebaum R.O."/>
            <person name="Kuo R.C."/>
            <person name="Labutti K."/>
            <person name="Haridas S."/>
            <person name="Kuo A."/>
            <person name="Salamov A."/>
            <person name="Ahrendt S.R."/>
            <person name="Lipzen A."/>
            <person name="Sullivan W."/>
            <person name="Andreopoulos W.B."/>
            <person name="Clum A."/>
            <person name="Lindquist E."/>
            <person name="Daum C."/>
            <person name="Ramamoorthy G.K."/>
            <person name="Gryganskyi A."/>
            <person name="Culley D."/>
            <person name="Magnuson J.K."/>
            <person name="James T.Y."/>
            <person name="O'Malley M.A."/>
            <person name="Stajich J.E."/>
            <person name="Spatafora J.W."/>
            <person name="Visel A."/>
            <person name="Grigoriev I.V."/>
        </authorList>
    </citation>
    <scope>NUCLEOTIDE SEQUENCE [LARGE SCALE GENOMIC DNA]</scope>
    <source>
        <strain evidence="2 3">NRRL 1336</strain>
    </source>
</reference>
<dbReference type="Proteomes" id="UP000193560">
    <property type="component" value="Unassembled WGS sequence"/>
</dbReference>
<accession>A0A1X2HZM5</accession>
<keyword evidence="1" id="KW-0732">Signal</keyword>
<comment type="caution">
    <text evidence="2">The sequence shown here is derived from an EMBL/GenBank/DDBJ whole genome shotgun (WGS) entry which is preliminary data.</text>
</comment>
<evidence type="ECO:0000313" key="3">
    <source>
        <dbReference type="Proteomes" id="UP000193560"/>
    </source>
</evidence>
<name>A0A1X2HZM5_9FUNG</name>
<keyword evidence="3" id="KW-1185">Reference proteome</keyword>
<protein>
    <submittedName>
        <fullName evidence="2">Uncharacterized protein</fullName>
    </submittedName>
</protein>
<proteinExistence type="predicted"/>